<feature type="domain" description="Cytochrome c" evidence="5">
    <location>
        <begin position="16"/>
        <end position="102"/>
    </location>
</feature>
<protein>
    <submittedName>
        <fullName evidence="6">Cytochrome c</fullName>
    </submittedName>
</protein>
<organism evidence="6 7">
    <name type="scientific">Helicobacter aurati</name>
    <dbReference type="NCBI Taxonomy" id="137778"/>
    <lineage>
        <taxon>Bacteria</taxon>
        <taxon>Pseudomonadati</taxon>
        <taxon>Campylobacterota</taxon>
        <taxon>Epsilonproteobacteria</taxon>
        <taxon>Campylobacterales</taxon>
        <taxon>Helicobacteraceae</taxon>
        <taxon>Helicobacter</taxon>
    </lineage>
</organism>
<dbReference type="Pfam" id="PF00034">
    <property type="entry name" value="Cytochrom_C"/>
    <property type="match status" value="1"/>
</dbReference>
<evidence type="ECO:0000256" key="4">
    <source>
        <dbReference type="PROSITE-ProRule" id="PRU00433"/>
    </source>
</evidence>
<keyword evidence="7" id="KW-1185">Reference proteome</keyword>
<keyword evidence="1 4" id="KW-0349">Heme</keyword>
<dbReference type="GO" id="GO:0020037">
    <property type="term" value="F:heme binding"/>
    <property type="evidence" value="ECO:0007669"/>
    <property type="project" value="InterPro"/>
</dbReference>
<evidence type="ECO:0000313" key="6">
    <source>
        <dbReference type="EMBL" id="RDU73479.1"/>
    </source>
</evidence>
<dbReference type="PROSITE" id="PS51007">
    <property type="entry name" value="CYTC"/>
    <property type="match status" value="1"/>
</dbReference>
<reference evidence="6 7" key="1">
    <citation type="submission" date="2018-04" db="EMBL/GenBank/DDBJ databases">
        <title>Novel Campyloabacter and Helicobacter Species and Strains.</title>
        <authorList>
            <person name="Mannion A.J."/>
            <person name="Shen Z."/>
            <person name="Fox J.G."/>
        </authorList>
    </citation>
    <scope>NUCLEOTIDE SEQUENCE [LARGE SCALE GENOMIC DNA]</scope>
    <source>
        <strain evidence="6 7">MIT 97-5075</strain>
    </source>
</reference>
<dbReference type="Gene3D" id="1.10.760.10">
    <property type="entry name" value="Cytochrome c-like domain"/>
    <property type="match status" value="1"/>
</dbReference>
<dbReference type="GO" id="GO:0009055">
    <property type="term" value="F:electron transfer activity"/>
    <property type="evidence" value="ECO:0007669"/>
    <property type="project" value="InterPro"/>
</dbReference>
<dbReference type="AlphaFoldDB" id="A0A3D8J7K6"/>
<keyword evidence="3 4" id="KW-0408">Iron</keyword>
<accession>A0A3D8J7K6</accession>
<dbReference type="GO" id="GO:0046872">
    <property type="term" value="F:metal ion binding"/>
    <property type="evidence" value="ECO:0007669"/>
    <property type="project" value="UniProtKB-KW"/>
</dbReference>
<dbReference type="EMBL" id="NXLW01000002">
    <property type="protein sequence ID" value="RDU73479.1"/>
    <property type="molecule type" value="Genomic_DNA"/>
</dbReference>
<evidence type="ECO:0000256" key="3">
    <source>
        <dbReference type="ARBA" id="ARBA00023004"/>
    </source>
</evidence>
<dbReference type="InterPro" id="IPR036909">
    <property type="entry name" value="Cyt_c-like_dom_sf"/>
</dbReference>
<dbReference type="SUPFAM" id="SSF46626">
    <property type="entry name" value="Cytochrome c"/>
    <property type="match status" value="1"/>
</dbReference>
<gene>
    <name evidence="6" type="ORF">CQA66_01290</name>
</gene>
<evidence type="ECO:0000256" key="1">
    <source>
        <dbReference type="ARBA" id="ARBA00022617"/>
    </source>
</evidence>
<keyword evidence="2 4" id="KW-0479">Metal-binding</keyword>
<name>A0A3D8J7K6_9HELI</name>
<dbReference type="OrthoDB" id="5328547at2"/>
<dbReference type="InterPro" id="IPR009056">
    <property type="entry name" value="Cyt_c-like_dom"/>
</dbReference>
<proteinExistence type="predicted"/>
<evidence type="ECO:0000259" key="5">
    <source>
        <dbReference type="PROSITE" id="PS51007"/>
    </source>
</evidence>
<comment type="caution">
    <text evidence="6">The sequence shown here is derived from an EMBL/GenBank/DDBJ whole genome shotgun (WGS) entry which is preliminary data.</text>
</comment>
<evidence type="ECO:0000313" key="7">
    <source>
        <dbReference type="Proteomes" id="UP000256424"/>
    </source>
</evidence>
<evidence type="ECO:0000256" key="2">
    <source>
        <dbReference type="ARBA" id="ARBA00022723"/>
    </source>
</evidence>
<sequence>MITHYEDVNTEETFITQQEYGKQLYNNPRGISCKSCHGEFGKGQQLAQYKHKGKLQEIYAPDITELDISRFKKKLYSNRGVMPKYYLTDSEIEAIYEYITQK</sequence>
<dbReference type="Proteomes" id="UP000256424">
    <property type="component" value="Unassembled WGS sequence"/>
</dbReference>